<keyword evidence="4" id="KW-1185">Reference proteome</keyword>
<gene>
    <name evidence="3" type="ORF">EJ03DRAFT_331312</name>
</gene>
<feature type="signal peptide" evidence="2">
    <location>
        <begin position="1"/>
        <end position="30"/>
    </location>
</feature>
<keyword evidence="2" id="KW-0732">Signal</keyword>
<reference evidence="3" key="1">
    <citation type="journal article" date="2020" name="Stud. Mycol.">
        <title>101 Dothideomycetes genomes: a test case for predicting lifestyles and emergence of pathogens.</title>
        <authorList>
            <person name="Haridas S."/>
            <person name="Albert R."/>
            <person name="Binder M."/>
            <person name="Bloem J."/>
            <person name="Labutti K."/>
            <person name="Salamov A."/>
            <person name="Andreopoulos B."/>
            <person name="Baker S."/>
            <person name="Barry K."/>
            <person name="Bills G."/>
            <person name="Bluhm B."/>
            <person name="Cannon C."/>
            <person name="Castanera R."/>
            <person name="Culley D."/>
            <person name="Daum C."/>
            <person name="Ezra D."/>
            <person name="Gonzalez J."/>
            <person name="Henrissat B."/>
            <person name="Kuo A."/>
            <person name="Liang C."/>
            <person name="Lipzen A."/>
            <person name="Lutzoni F."/>
            <person name="Magnuson J."/>
            <person name="Mondo S."/>
            <person name="Nolan M."/>
            <person name="Ohm R."/>
            <person name="Pangilinan J."/>
            <person name="Park H.-J."/>
            <person name="Ramirez L."/>
            <person name="Alfaro M."/>
            <person name="Sun H."/>
            <person name="Tritt A."/>
            <person name="Yoshinaga Y."/>
            <person name="Zwiers L.-H."/>
            <person name="Turgeon B."/>
            <person name="Goodwin S."/>
            <person name="Spatafora J."/>
            <person name="Crous P."/>
            <person name="Grigoriev I."/>
        </authorList>
    </citation>
    <scope>NUCLEOTIDE SEQUENCE</scope>
    <source>
        <strain evidence="3">CBS 116005</strain>
    </source>
</reference>
<dbReference type="EMBL" id="ML995902">
    <property type="protein sequence ID" value="KAF2765039.1"/>
    <property type="molecule type" value="Genomic_DNA"/>
</dbReference>
<protein>
    <recommendedName>
        <fullName evidence="5">Mitochondrial zinc maintenance protein 1, mitochondrial</fullName>
    </recommendedName>
</protein>
<sequence>MPNYLLPRSQGAHRVAAIALFRTLLAQCRALPLLEAPQLHELQNIVRNRFKQARHTSSQQMLRYNFEAGYEAVDCLDAAVAGDHQGRLRVLQLLENAPAKVKQDPPVLNPKRLRKTIRKRDRERNGPLETEAEAKPSLFERPLPLEQLSGRRKVPALFNAQGLPVLRIKKPQPQSLSGYLADKLRQRQKRHDLRHRLDEELNFARMEDEWDRIVNQEAGERSLRLRDSYGHAFQQHDRKQREPRWSDALVFARRGVVDQINAQREKNIEMRDKMIEVVAKERELYEREKAERTAERSRKWLEQSGQVDVNADMS</sequence>
<feature type="region of interest" description="Disordered" evidence="1">
    <location>
        <begin position="115"/>
        <end position="137"/>
    </location>
</feature>
<evidence type="ECO:0008006" key="5">
    <source>
        <dbReference type="Google" id="ProtNLM"/>
    </source>
</evidence>
<name>A0A6G1KXP8_9PEZI</name>
<accession>A0A6G1KXP8</accession>
<feature type="compositionally biased region" description="Basic and acidic residues" evidence="1">
    <location>
        <begin position="287"/>
        <end position="301"/>
    </location>
</feature>
<dbReference type="Proteomes" id="UP000799436">
    <property type="component" value="Unassembled WGS sequence"/>
</dbReference>
<feature type="compositionally biased region" description="Polar residues" evidence="1">
    <location>
        <begin position="303"/>
        <end position="314"/>
    </location>
</feature>
<evidence type="ECO:0000256" key="2">
    <source>
        <dbReference type="SAM" id="SignalP"/>
    </source>
</evidence>
<evidence type="ECO:0000313" key="4">
    <source>
        <dbReference type="Proteomes" id="UP000799436"/>
    </source>
</evidence>
<evidence type="ECO:0000313" key="3">
    <source>
        <dbReference type="EMBL" id="KAF2765039.1"/>
    </source>
</evidence>
<organism evidence="3 4">
    <name type="scientific">Teratosphaeria nubilosa</name>
    <dbReference type="NCBI Taxonomy" id="161662"/>
    <lineage>
        <taxon>Eukaryota</taxon>
        <taxon>Fungi</taxon>
        <taxon>Dikarya</taxon>
        <taxon>Ascomycota</taxon>
        <taxon>Pezizomycotina</taxon>
        <taxon>Dothideomycetes</taxon>
        <taxon>Dothideomycetidae</taxon>
        <taxon>Mycosphaerellales</taxon>
        <taxon>Teratosphaeriaceae</taxon>
        <taxon>Teratosphaeria</taxon>
    </lineage>
</organism>
<feature type="region of interest" description="Disordered" evidence="1">
    <location>
        <begin position="287"/>
        <end position="314"/>
    </location>
</feature>
<proteinExistence type="predicted"/>
<evidence type="ECO:0000256" key="1">
    <source>
        <dbReference type="SAM" id="MobiDB-lite"/>
    </source>
</evidence>
<dbReference type="OrthoDB" id="3925971at2759"/>
<dbReference type="AlphaFoldDB" id="A0A6G1KXP8"/>
<feature type="chain" id="PRO_5026005155" description="Mitochondrial zinc maintenance protein 1, mitochondrial" evidence="2">
    <location>
        <begin position="31"/>
        <end position="314"/>
    </location>
</feature>